<proteinExistence type="inferred from homology"/>
<keyword evidence="3 4" id="KW-0949">S-adenosyl-L-methionine</keyword>
<feature type="binding site" evidence="4">
    <location>
        <position position="124"/>
    </location>
    <ligand>
        <name>S-adenosyl-L-methionine</name>
        <dbReference type="ChEBI" id="CHEBI:59789"/>
    </ligand>
</feature>
<name>A0ABR1FAA0_9ASCO</name>
<protein>
    <recommendedName>
        <fullName evidence="4">2-methoxy-6-polyprenyl-1,4-benzoquinol methylase, mitochondrial</fullName>
        <ecNumber evidence="4">2.1.1.201</ecNumber>
    </recommendedName>
    <alternativeName>
        <fullName evidence="4">Ubiquinone biosynthesis methyltransferase COQ5</fullName>
    </alternativeName>
</protein>
<comment type="subcellular location">
    <subcellularLocation>
        <location evidence="4">Mitochondrion inner membrane</location>
        <topology evidence="4">Peripheral membrane protein</topology>
        <orientation evidence="4">Matrix side</orientation>
    </subcellularLocation>
</comment>
<comment type="catalytic activity">
    <reaction evidence="4">
        <text>a 2-methoxy-6-(all-trans-polyprenyl)benzene-1,4-diol + S-adenosyl-L-methionine = a 5-methoxy-2-methyl-3-(all-trans-polyprenyl)benzene-1,4-diol + S-adenosyl-L-homocysteine + H(+)</text>
        <dbReference type="Rhea" id="RHEA:28286"/>
        <dbReference type="Rhea" id="RHEA-COMP:10858"/>
        <dbReference type="Rhea" id="RHEA-COMP:10859"/>
        <dbReference type="ChEBI" id="CHEBI:15378"/>
        <dbReference type="ChEBI" id="CHEBI:57856"/>
        <dbReference type="ChEBI" id="CHEBI:59789"/>
        <dbReference type="ChEBI" id="CHEBI:84166"/>
        <dbReference type="ChEBI" id="CHEBI:84167"/>
        <dbReference type="EC" id="2.1.1.201"/>
    </reaction>
</comment>
<evidence type="ECO:0000256" key="4">
    <source>
        <dbReference type="HAMAP-Rule" id="MF_03191"/>
    </source>
</evidence>
<comment type="function">
    <text evidence="4">Methyltransferase required for the conversion of 2-polyprenyl-6-methoxy-1,4-benzoquinol (DDMQH2) to 2-polyprenyl-3-methyl-6-methoxy-1,4-benzoquinol (DMQH2).</text>
</comment>
<dbReference type="RefSeq" id="XP_064769809.1">
    <property type="nucleotide sequence ID" value="XM_064911010.1"/>
</dbReference>
<organism evidence="5 6">
    <name type="scientific">Myxozyma melibiosi</name>
    <dbReference type="NCBI Taxonomy" id="54550"/>
    <lineage>
        <taxon>Eukaryota</taxon>
        <taxon>Fungi</taxon>
        <taxon>Dikarya</taxon>
        <taxon>Ascomycota</taxon>
        <taxon>Saccharomycotina</taxon>
        <taxon>Lipomycetes</taxon>
        <taxon>Lipomycetales</taxon>
        <taxon>Lipomycetaceae</taxon>
        <taxon>Myxozyma</taxon>
    </lineage>
</organism>
<dbReference type="PANTHER" id="PTHR43591:SF24">
    <property type="entry name" value="2-METHOXY-6-POLYPRENYL-1,4-BENZOQUINOL METHYLASE, MITOCHONDRIAL"/>
    <property type="match status" value="1"/>
</dbReference>
<comment type="caution">
    <text evidence="4">Lacks conserved residue(s) required for the propagation of feature annotation.</text>
</comment>
<dbReference type="GeneID" id="90036522"/>
<dbReference type="Proteomes" id="UP001498771">
    <property type="component" value="Unassembled WGS sequence"/>
</dbReference>
<dbReference type="Gene3D" id="3.40.50.150">
    <property type="entry name" value="Vaccinia Virus protein VP39"/>
    <property type="match status" value="1"/>
</dbReference>
<accession>A0ABR1FAA0</accession>
<dbReference type="InterPro" id="IPR004033">
    <property type="entry name" value="UbiE/COQ5_MeTrFase"/>
</dbReference>
<dbReference type="InterPro" id="IPR023576">
    <property type="entry name" value="UbiE/COQ5_MeTrFase_CS"/>
</dbReference>
<dbReference type="GO" id="GO:0032259">
    <property type="term" value="P:methylation"/>
    <property type="evidence" value="ECO:0007669"/>
    <property type="project" value="UniProtKB-KW"/>
</dbReference>
<evidence type="ECO:0000256" key="3">
    <source>
        <dbReference type="ARBA" id="ARBA00022691"/>
    </source>
</evidence>
<feature type="binding site" evidence="4">
    <location>
        <position position="150"/>
    </location>
    <ligand>
        <name>S-adenosyl-L-methionine</name>
        <dbReference type="ChEBI" id="CHEBI:59789"/>
    </ligand>
</feature>
<comment type="subunit">
    <text evidence="4">Component of a multi-subunit COQ enzyme complex, composed of at least COQ3, COQ4, COQ5, COQ6, COQ7 and COQ9.</text>
</comment>
<feature type="binding site" evidence="4">
    <location>
        <begin position="202"/>
        <end position="203"/>
    </location>
    <ligand>
        <name>S-adenosyl-L-methionine</name>
        <dbReference type="ChEBI" id="CHEBI:59789"/>
    </ligand>
</feature>
<dbReference type="EMBL" id="JBBJBU010000002">
    <property type="protein sequence ID" value="KAK7206776.1"/>
    <property type="molecule type" value="Genomic_DNA"/>
</dbReference>
<dbReference type="HAMAP" id="MF_01813">
    <property type="entry name" value="MenG_UbiE_methyltr"/>
    <property type="match status" value="1"/>
</dbReference>
<evidence type="ECO:0000256" key="1">
    <source>
        <dbReference type="ARBA" id="ARBA00022603"/>
    </source>
</evidence>
<keyword evidence="4" id="KW-0831">Ubiquinone biosynthesis</keyword>
<comment type="similarity">
    <text evidence="4">Belongs to the class I-like SAM-binding methyltransferase superfamily. MenG/UbiE family.</text>
</comment>
<keyword evidence="4" id="KW-0496">Mitochondrion</keyword>
<dbReference type="EC" id="2.1.1.201" evidence="4"/>
<keyword evidence="4" id="KW-0472">Membrane</keyword>
<evidence type="ECO:0000313" key="5">
    <source>
        <dbReference type="EMBL" id="KAK7206776.1"/>
    </source>
</evidence>
<comment type="caution">
    <text evidence="5">The sequence shown here is derived from an EMBL/GenBank/DDBJ whole genome shotgun (WGS) entry which is preliminary data.</text>
</comment>
<dbReference type="PROSITE" id="PS01184">
    <property type="entry name" value="UBIE_2"/>
    <property type="match status" value="1"/>
</dbReference>
<dbReference type="InterPro" id="IPR029063">
    <property type="entry name" value="SAM-dependent_MTases_sf"/>
</dbReference>
<dbReference type="Pfam" id="PF01209">
    <property type="entry name" value="Ubie_methyltran"/>
    <property type="match status" value="1"/>
</dbReference>
<dbReference type="PROSITE" id="PS51608">
    <property type="entry name" value="SAM_MT_UBIE"/>
    <property type="match status" value="1"/>
</dbReference>
<keyword evidence="4" id="KW-0999">Mitochondrion inner membrane</keyword>
<evidence type="ECO:0000256" key="2">
    <source>
        <dbReference type="ARBA" id="ARBA00022679"/>
    </source>
</evidence>
<evidence type="ECO:0000313" key="6">
    <source>
        <dbReference type="Proteomes" id="UP001498771"/>
    </source>
</evidence>
<sequence>MASRISRITGVRSMRPMLYSLNAKRSLSSTAVKLANTGADAKPAPNGNGNKGTTHFGFKDVPEEEKEILVGEVFSSVAKSYDIMNDVMSLGIHRLWKDHFVSKLDPGRRPGGEPLSILDVAGGTGDIAFRMLDWASDVHNDHQTKVLVTDINPDMLGEGKKRSLSTKYADGMCTELRLQRIRYDELTYHNIEGSRISFLVQNAEFLDSVPDNSQDLYTVAFGIRNFTNIPAALKSAHRVLKPGGVFACLEFSKVNFSLFDMVYQQYSFNVIPLMGQLIAADRDSYQYLIESIQRFPDQETFAQMIRDAGFETSGPGYENLTMGIAAIHIGVKA</sequence>
<dbReference type="PROSITE" id="PS01183">
    <property type="entry name" value="UBIE_1"/>
    <property type="match status" value="1"/>
</dbReference>
<dbReference type="CDD" id="cd02440">
    <property type="entry name" value="AdoMet_MTases"/>
    <property type="match status" value="1"/>
</dbReference>
<keyword evidence="6" id="KW-1185">Reference proteome</keyword>
<comment type="pathway">
    <text evidence="4">Cofactor biosynthesis; ubiquinone biosynthesis.</text>
</comment>
<dbReference type="PANTHER" id="PTHR43591">
    <property type="entry name" value="METHYLTRANSFERASE"/>
    <property type="match status" value="1"/>
</dbReference>
<keyword evidence="2 4" id="KW-0808">Transferase</keyword>
<gene>
    <name evidence="4" type="primary">COQ5</name>
    <name evidence="5" type="ORF">BZA70DRAFT_266187</name>
</gene>
<reference evidence="5 6" key="1">
    <citation type="submission" date="2024-03" db="EMBL/GenBank/DDBJ databases">
        <title>Genome-scale model development and genomic sequencing of the oleaginous clade Lipomyces.</title>
        <authorList>
            <consortium name="Lawrence Berkeley National Laboratory"/>
            <person name="Czajka J.J."/>
            <person name="Han Y."/>
            <person name="Kim J."/>
            <person name="Mondo S.J."/>
            <person name="Hofstad B.A."/>
            <person name="Robles A."/>
            <person name="Haridas S."/>
            <person name="Riley R."/>
            <person name="LaButti K."/>
            <person name="Pangilinan J."/>
            <person name="Andreopoulos W."/>
            <person name="Lipzen A."/>
            <person name="Yan J."/>
            <person name="Wang M."/>
            <person name="Ng V."/>
            <person name="Grigoriev I.V."/>
            <person name="Spatafora J.W."/>
            <person name="Magnuson J.K."/>
            <person name="Baker S.E."/>
            <person name="Pomraning K.R."/>
        </authorList>
    </citation>
    <scope>NUCLEOTIDE SEQUENCE [LARGE SCALE GENOMIC DNA]</scope>
    <source>
        <strain evidence="5 6">Phaff 52-87</strain>
    </source>
</reference>
<keyword evidence="1 4" id="KW-0489">Methyltransferase</keyword>
<dbReference type="GO" id="GO:0008168">
    <property type="term" value="F:methyltransferase activity"/>
    <property type="evidence" value="ECO:0007669"/>
    <property type="project" value="UniProtKB-KW"/>
</dbReference>
<dbReference type="SUPFAM" id="SSF53335">
    <property type="entry name" value="S-adenosyl-L-methionine-dependent methyltransferases"/>
    <property type="match status" value="1"/>
</dbReference>